<keyword evidence="2" id="KW-1185">Reference proteome</keyword>
<proteinExistence type="predicted"/>
<protein>
    <submittedName>
        <fullName evidence="1">Uncharacterized protein</fullName>
    </submittedName>
</protein>
<dbReference type="EMBL" id="VICG01000004">
    <property type="protein sequence ID" value="KAA8573357.1"/>
    <property type="molecule type" value="Genomic_DNA"/>
</dbReference>
<reference evidence="1 2" key="1">
    <citation type="submission" date="2019-06" db="EMBL/GenBank/DDBJ databases">
        <title>Genome Sequence of the Brown Rot Fungal Pathogen Monilinia fructicola.</title>
        <authorList>
            <person name="De Miccolis Angelini R.M."/>
            <person name="Landi L."/>
            <person name="Abate D."/>
            <person name="Pollastro S."/>
            <person name="Romanazzi G."/>
            <person name="Faretra F."/>
        </authorList>
    </citation>
    <scope>NUCLEOTIDE SEQUENCE [LARGE SCALE GENOMIC DNA]</scope>
    <source>
        <strain evidence="1 2">Mfrc123</strain>
    </source>
</reference>
<dbReference type="AlphaFoldDB" id="A0A5M9JXI5"/>
<evidence type="ECO:0000313" key="1">
    <source>
        <dbReference type="EMBL" id="KAA8573357.1"/>
    </source>
</evidence>
<gene>
    <name evidence="1" type="ORF">EYC84_003840</name>
</gene>
<comment type="caution">
    <text evidence="1">The sequence shown here is derived from an EMBL/GenBank/DDBJ whole genome shotgun (WGS) entry which is preliminary data.</text>
</comment>
<dbReference type="Proteomes" id="UP000322873">
    <property type="component" value="Unassembled WGS sequence"/>
</dbReference>
<name>A0A5M9JXI5_MONFR</name>
<evidence type="ECO:0000313" key="2">
    <source>
        <dbReference type="Proteomes" id="UP000322873"/>
    </source>
</evidence>
<accession>A0A5M9JXI5</accession>
<organism evidence="1 2">
    <name type="scientific">Monilinia fructicola</name>
    <name type="common">Brown rot fungus</name>
    <name type="synonym">Ciboria fructicola</name>
    <dbReference type="NCBI Taxonomy" id="38448"/>
    <lineage>
        <taxon>Eukaryota</taxon>
        <taxon>Fungi</taxon>
        <taxon>Dikarya</taxon>
        <taxon>Ascomycota</taxon>
        <taxon>Pezizomycotina</taxon>
        <taxon>Leotiomycetes</taxon>
        <taxon>Helotiales</taxon>
        <taxon>Sclerotiniaceae</taxon>
        <taxon>Monilinia</taxon>
    </lineage>
</organism>
<sequence>MLRLQRETLPFSLISYHHDAAGKDFQVVGHVWKRNAHEFKSGLAGARRFSWELMLRFWVLVKSYRKILMGKDLKPQIDVFYCPVWYVLWGYGTRNDSGKIES</sequence>